<keyword evidence="2" id="KW-0808">Transferase</keyword>
<dbReference type="AlphaFoldDB" id="A0AAD4MVE3"/>
<dbReference type="PANTHER" id="PTHR24353:SF142">
    <property type="entry name" value="CAMP CGMP-DEPENDENT PROTEIN KINASE"/>
    <property type="match status" value="1"/>
</dbReference>
<evidence type="ECO:0000256" key="2">
    <source>
        <dbReference type="ARBA" id="ARBA00022679"/>
    </source>
</evidence>
<dbReference type="InterPro" id="IPR000719">
    <property type="entry name" value="Prot_kinase_dom"/>
</dbReference>
<reference evidence="8" key="1">
    <citation type="submission" date="2022-01" db="EMBL/GenBank/DDBJ databases">
        <title>Genome Sequence Resource for Two Populations of Ditylenchus destructor, the Migratory Endoparasitic Phytonematode.</title>
        <authorList>
            <person name="Zhang H."/>
            <person name="Lin R."/>
            <person name="Xie B."/>
        </authorList>
    </citation>
    <scope>NUCLEOTIDE SEQUENCE</scope>
    <source>
        <strain evidence="8">BazhouSP</strain>
    </source>
</reference>
<dbReference type="PANTHER" id="PTHR24353">
    <property type="entry name" value="CYCLIC NUCLEOTIDE-DEPENDENT PROTEIN KINASE"/>
    <property type="match status" value="1"/>
</dbReference>
<keyword evidence="3" id="KW-0547">Nucleotide-binding</keyword>
<proteinExistence type="predicted"/>
<dbReference type="Gene3D" id="1.10.510.10">
    <property type="entry name" value="Transferase(Phosphotransferase) domain 1"/>
    <property type="match status" value="1"/>
</dbReference>
<dbReference type="Pfam" id="PF00069">
    <property type="entry name" value="Pkinase"/>
    <property type="match status" value="1"/>
</dbReference>
<organism evidence="8 9">
    <name type="scientific">Ditylenchus destructor</name>
    <dbReference type="NCBI Taxonomy" id="166010"/>
    <lineage>
        <taxon>Eukaryota</taxon>
        <taxon>Metazoa</taxon>
        <taxon>Ecdysozoa</taxon>
        <taxon>Nematoda</taxon>
        <taxon>Chromadorea</taxon>
        <taxon>Rhabditida</taxon>
        <taxon>Tylenchina</taxon>
        <taxon>Tylenchomorpha</taxon>
        <taxon>Sphaerularioidea</taxon>
        <taxon>Anguinidae</taxon>
        <taxon>Anguininae</taxon>
        <taxon>Ditylenchus</taxon>
    </lineage>
</organism>
<evidence type="ECO:0000256" key="6">
    <source>
        <dbReference type="SAM" id="MobiDB-lite"/>
    </source>
</evidence>
<evidence type="ECO:0000256" key="3">
    <source>
        <dbReference type="ARBA" id="ARBA00022741"/>
    </source>
</evidence>
<sequence>MPASNNIKDHTNFSRIDEEIRLFHAIEHPLVAKLNYLSKQGEDDLLYTEYVPGGTFRQLIETVGTMKEWEARFYLAQILDIMQYLQRRGVTYGDLHSENLLIDEHGNLKMIDFGFAIRFTADTRSIYQGRSRRPKAQKKATRMYGDIREVMCLILEMFTGEPTQYIPIDDEGVKLSFSASEELREVFNKFLGMKGKFDPENGVTELKSLPYFTMDIEMTGVKKVQKLSEGIRKNEAMTYEQSHVFYEKKLDEKDSWISLPCLDLLSCMLRRKKMHENEKWISKGFKSEGDWKKLRNKEDCPAASPHGGAHGHPGFSGSHISGSADLPELRPVPIALSRREEAIDVSHAQKGGATGDL</sequence>
<dbReference type="GO" id="GO:0004691">
    <property type="term" value="F:cAMP-dependent protein kinase activity"/>
    <property type="evidence" value="ECO:0007669"/>
    <property type="project" value="TreeGrafter"/>
</dbReference>
<keyword evidence="4 8" id="KW-0418">Kinase</keyword>
<feature type="compositionally biased region" description="Low complexity" evidence="6">
    <location>
        <begin position="301"/>
        <end position="319"/>
    </location>
</feature>
<protein>
    <submittedName>
        <fullName evidence="8">Protein kinase domain-containing protein</fullName>
    </submittedName>
</protein>
<comment type="caution">
    <text evidence="8">The sequence shown here is derived from an EMBL/GenBank/DDBJ whole genome shotgun (WGS) entry which is preliminary data.</text>
</comment>
<evidence type="ECO:0000313" key="8">
    <source>
        <dbReference type="EMBL" id="KAI1708313.1"/>
    </source>
</evidence>
<dbReference type="SUPFAM" id="SSF56112">
    <property type="entry name" value="Protein kinase-like (PK-like)"/>
    <property type="match status" value="1"/>
</dbReference>
<evidence type="ECO:0000256" key="1">
    <source>
        <dbReference type="ARBA" id="ARBA00022527"/>
    </source>
</evidence>
<keyword evidence="5" id="KW-0067">ATP-binding</keyword>
<dbReference type="PROSITE" id="PS50011">
    <property type="entry name" value="PROTEIN_KINASE_DOM"/>
    <property type="match status" value="1"/>
</dbReference>
<dbReference type="SMART" id="SM00220">
    <property type="entry name" value="S_TKc"/>
    <property type="match status" value="1"/>
</dbReference>
<evidence type="ECO:0000256" key="4">
    <source>
        <dbReference type="ARBA" id="ARBA00022777"/>
    </source>
</evidence>
<keyword evidence="9" id="KW-1185">Reference proteome</keyword>
<evidence type="ECO:0000259" key="7">
    <source>
        <dbReference type="PROSITE" id="PS50011"/>
    </source>
</evidence>
<keyword evidence="1" id="KW-0723">Serine/threonine-protein kinase</keyword>
<gene>
    <name evidence="8" type="ORF">DdX_11993</name>
</gene>
<dbReference type="GO" id="GO:0005524">
    <property type="term" value="F:ATP binding"/>
    <property type="evidence" value="ECO:0007669"/>
    <property type="project" value="UniProtKB-KW"/>
</dbReference>
<feature type="region of interest" description="Disordered" evidence="6">
    <location>
        <begin position="297"/>
        <end position="326"/>
    </location>
</feature>
<name>A0AAD4MVE3_9BILA</name>
<evidence type="ECO:0000256" key="5">
    <source>
        <dbReference type="ARBA" id="ARBA00022840"/>
    </source>
</evidence>
<accession>A0AAD4MVE3</accession>
<dbReference type="EMBL" id="JAKKPZ010000036">
    <property type="protein sequence ID" value="KAI1708313.1"/>
    <property type="molecule type" value="Genomic_DNA"/>
</dbReference>
<dbReference type="InterPro" id="IPR011009">
    <property type="entry name" value="Kinase-like_dom_sf"/>
</dbReference>
<dbReference type="Proteomes" id="UP001201812">
    <property type="component" value="Unassembled WGS sequence"/>
</dbReference>
<feature type="domain" description="Protein kinase" evidence="7">
    <location>
        <begin position="1"/>
        <end position="246"/>
    </location>
</feature>
<evidence type="ECO:0000313" key="9">
    <source>
        <dbReference type="Proteomes" id="UP001201812"/>
    </source>
</evidence>
<dbReference type="GO" id="GO:0005952">
    <property type="term" value="C:cAMP-dependent protein kinase complex"/>
    <property type="evidence" value="ECO:0007669"/>
    <property type="project" value="TreeGrafter"/>
</dbReference>